<name>A0A9X1ZVD4_9FLAO</name>
<organism evidence="1 2">
    <name type="scientific">Zunongwangia pacifica</name>
    <dbReference type="NCBI Taxonomy" id="2911062"/>
    <lineage>
        <taxon>Bacteria</taxon>
        <taxon>Pseudomonadati</taxon>
        <taxon>Bacteroidota</taxon>
        <taxon>Flavobacteriia</taxon>
        <taxon>Flavobacteriales</taxon>
        <taxon>Flavobacteriaceae</taxon>
        <taxon>Zunongwangia</taxon>
    </lineage>
</organism>
<dbReference type="Gene3D" id="1.25.40.390">
    <property type="match status" value="1"/>
</dbReference>
<gene>
    <name evidence="1" type="ORF">L1967_08950</name>
</gene>
<reference evidence="1" key="1">
    <citation type="submission" date="2022-01" db="EMBL/GenBank/DDBJ databases">
        <title>Genome sequencing of Zunongwangia sp. M21534 genome.</title>
        <authorList>
            <person name="Chen Y."/>
            <person name="Dong C."/>
            <person name="Shao Z."/>
        </authorList>
    </citation>
    <scope>NUCLEOTIDE SEQUENCE</scope>
    <source>
        <strain evidence="1">MCCC M21534</strain>
    </source>
</reference>
<dbReference type="AlphaFoldDB" id="A0A9X1ZVD4"/>
<keyword evidence="2" id="KW-1185">Reference proteome</keyword>
<protein>
    <submittedName>
        <fullName evidence="1">SusD/RagB family nutrient-binding outer membrane lipoprotein</fullName>
    </submittedName>
</protein>
<sequence>MMKNIYIILSLALLFQSCDNFDEDININPNLPSQASGTQLIANAELYLPGLSSSPKGEFLAQYLAETQYVGTSLYPQESTSFYTYYQGPLENLQTVLNNRENLSSVGGPVDNQVAVAKILRAYFYWNVTDRWGDVPYTEALMGSANFTPAYDTQESIYLDLFEELKEATSMMVSGSINNDIVYDGNMENWRMLANTIRLFMALRLSEVDPDLAQTEFTAALSDGVILDNANNLMYHHLPEANNQNYWYGQVVNQNREWWALTEKLVAQMLPVDDPRLQVYGNPARANDEFVGLKFGEEESIGTEEYSLLGSDIYAQDAPVYLVTSAQVYFAIAEAAARGWVAESAEENYNMAIEQSFLQWTGSSEGIDSFLSQPEVAFDAANAIESIANQRWVHLYMHGYEAWSEWRRTGFPIGFESPNGAEIPLRLSYPSNESFNNSDNYEEAVSRQFNGEDLIYGKLWWDQ</sequence>
<accession>A0A9X1ZVD4</accession>
<comment type="caution">
    <text evidence="1">The sequence shown here is derived from an EMBL/GenBank/DDBJ whole genome shotgun (WGS) entry which is preliminary data.</text>
</comment>
<dbReference type="Pfam" id="PF12771">
    <property type="entry name" value="SusD-like_2"/>
    <property type="match status" value="1"/>
</dbReference>
<dbReference type="SUPFAM" id="SSF48452">
    <property type="entry name" value="TPR-like"/>
    <property type="match status" value="1"/>
</dbReference>
<evidence type="ECO:0000313" key="2">
    <source>
        <dbReference type="Proteomes" id="UP001139521"/>
    </source>
</evidence>
<dbReference type="InterPro" id="IPR041662">
    <property type="entry name" value="SusD-like_2"/>
</dbReference>
<dbReference type="EMBL" id="JAKHSK010000010">
    <property type="protein sequence ID" value="MCL6218423.1"/>
    <property type="molecule type" value="Genomic_DNA"/>
</dbReference>
<dbReference type="RefSeq" id="WP_249601319.1">
    <property type="nucleotide sequence ID" value="NZ_JAKHSK010000010.1"/>
</dbReference>
<evidence type="ECO:0000313" key="1">
    <source>
        <dbReference type="EMBL" id="MCL6218423.1"/>
    </source>
</evidence>
<dbReference type="Proteomes" id="UP001139521">
    <property type="component" value="Unassembled WGS sequence"/>
</dbReference>
<dbReference type="PROSITE" id="PS51257">
    <property type="entry name" value="PROKAR_LIPOPROTEIN"/>
    <property type="match status" value="1"/>
</dbReference>
<keyword evidence="1" id="KW-0449">Lipoprotein</keyword>
<dbReference type="InterPro" id="IPR011990">
    <property type="entry name" value="TPR-like_helical_dom_sf"/>
</dbReference>
<proteinExistence type="predicted"/>